<feature type="transmembrane region" description="Helical" evidence="1">
    <location>
        <begin position="70"/>
        <end position="90"/>
    </location>
</feature>
<feature type="domain" description="LiaF transmembrane" evidence="3">
    <location>
        <begin position="20"/>
        <end position="120"/>
    </location>
</feature>
<feature type="domain" description="Cell wall-active antibiotics response LiaF-like C-terminal" evidence="2">
    <location>
        <begin position="177"/>
        <end position="232"/>
    </location>
</feature>
<dbReference type="AlphaFoldDB" id="A0A2V3PQA9"/>
<dbReference type="Pfam" id="PF09922">
    <property type="entry name" value="LiaF-like_C"/>
    <property type="match status" value="1"/>
</dbReference>
<dbReference type="Proteomes" id="UP000247973">
    <property type="component" value="Unassembled WGS sequence"/>
</dbReference>
<keyword evidence="5" id="KW-1185">Reference proteome</keyword>
<dbReference type="InterPro" id="IPR024425">
    <property type="entry name" value="LiaF-like_C"/>
</dbReference>
<dbReference type="OrthoDB" id="129627at2"/>
<feature type="transmembrane region" description="Helical" evidence="1">
    <location>
        <begin position="96"/>
        <end position="117"/>
    </location>
</feature>
<keyword evidence="1" id="KW-1133">Transmembrane helix</keyword>
<name>A0A2V3PQA9_9BACT</name>
<evidence type="ECO:0000256" key="1">
    <source>
        <dbReference type="SAM" id="Phobius"/>
    </source>
</evidence>
<evidence type="ECO:0000313" key="5">
    <source>
        <dbReference type="Proteomes" id="UP000247973"/>
    </source>
</evidence>
<accession>A0A2V3PQA9</accession>
<keyword evidence="1" id="KW-0472">Membrane</keyword>
<feature type="transmembrane region" description="Helical" evidence="1">
    <location>
        <begin position="45"/>
        <end position="63"/>
    </location>
</feature>
<sequence>MKNELKIDNRNNGSGSKISFAILLVLTGVLLLSFNMGFIPAVYKPILISWQMLLVVLGISFLCNRQLTSGIILISVGTFFILPVVGQSFPDLFNGTLLKAEDCWPVLLIIGGILFLFKKNDFGVCQKQKYRCSEKSDSDTNKDFSGTNQTVDDCIDKSVLFNGSEQIVFSSNFRGGEVNCAFGEIKLDLRKVSGLNKNNNLEVNAMFGSVIIYVPGEWQINLKSSVMFGDIQDKRVIIDIPTNEDNIFLNMKASCLFGSIEIRN</sequence>
<proteinExistence type="predicted"/>
<dbReference type="EMBL" id="QICL01000007">
    <property type="protein sequence ID" value="PXV65409.1"/>
    <property type="molecule type" value="Genomic_DNA"/>
</dbReference>
<dbReference type="Pfam" id="PF22570">
    <property type="entry name" value="LiaF-TM"/>
    <property type="match status" value="1"/>
</dbReference>
<dbReference type="InterPro" id="IPR054331">
    <property type="entry name" value="LiaF_TM"/>
</dbReference>
<dbReference type="RefSeq" id="WP_110310143.1">
    <property type="nucleotide sequence ID" value="NZ_QICL01000007.1"/>
</dbReference>
<evidence type="ECO:0000313" key="4">
    <source>
        <dbReference type="EMBL" id="PXV65409.1"/>
    </source>
</evidence>
<organism evidence="4 5">
    <name type="scientific">Dysgonomonas alginatilytica</name>
    <dbReference type="NCBI Taxonomy" id="1605892"/>
    <lineage>
        <taxon>Bacteria</taxon>
        <taxon>Pseudomonadati</taxon>
        <taxon>Bacteroidota</taxon>
        <taxon>Bacteroidia</taxon>
        <taxon>Bacteroidales</taxon>
        <taxon>Dysgonomonadaceae</taxon>
        <taxon>Dysgonomonas</taxon>
    </lineage>
</organism>
<evidence type="ECO:0000259" key="2">
    <source>
        <dbReference type="Pfam" id="PF09922"/>
    </source>
</evidence>
<feature type="transmembrane region" description="Helical" evidence="1">
    <location>
        <begin position="20"/>
        <end position="39"/>
    </location>
</feature>
<protein>
    <submittedName>
        <fullName evidence="4">Cell wall-active antibiotic response 4TMS protein YvqF</fullName>
    </submittedName>
</protein>
<gene>
    <name evidence="4" type="ORF">CLV62_1071</name>
</gene>
<reference evidence="4 5" key="1">
    <citation type="submission" date="2018-03" db="EMBL/GenBank/DDBJ databases">
        <title>Genomic Encyclopedia of Archaeal and Bacterial Type Strains, Phase II (KMG-II): from individual species to whole genera.</title>
        <authorList>
            <person name="Goeker M."/>
        </authorList>
    </citation>
    <scope>NUCLEOTIDE SEQUENCE [LARGE SCALE GENOMIC DNA]</scope>
    <source>
        <strain evidence="4 5">DSM 100214</strain>
    </source>
</reference>
<evidence type="ECO:0000259" key="3">
    <source>
        <dbReference type="Pfam" id="PF22570"/>
    </source>
</evidence>
<comment type="caution">
    <text evidence="4">The sequence shown here is derived from an EMBL/GenBank/DDBJ whole genome shotgun (WGS) entry which is preliminary data.</text>
</comment>
<keyword evidence="1" id="KW-0812">Transmembrane</keyword>